<keyword evidence="2" id="KW-1133">Transmembrane helix</keyword>
<feature type="transmembrane region" description="Helical" evidence="2">
    <location>
        <begin position="151"/>
        <end position="174"/>
    </location>
</feature>
<dbReference type="FunFam" id="3.30.1360.180:FF:000003">
    <property type="entry name" value="Type I phosphodiesterase/nucleotide pyrophosphatase family protein"/>
    <property type="match status" value="1"/>
</dbReference>
<name>A0A225ABT5_TALAT</name>
<keyword evidence="2" id="KW-0472">Membrane</keyword>
<organism evidence="3 4">
    <name type="scientific">Talaromyces atroroseus</name>
    <dbReference type="NCBI Taxonomy" id="1441469"/>
    <lineage>
        <taxon>Eukaryota</taxon>
        <taxon>Fungi</taxon>
        <taxon>Dikarya</taxon>
        <taxon>Ascomycota</taxon>
        <taxon>Pezizomycotina</taxon>
        <taxon>Eurotiomycetes</taxon>
        <taxon>Eurotiomycetidae</taxon>
        <taxon>Eurotiales</taxon>
        <taxon>Trichocomaceae</taxon>
        <taxon>Talaromyces</taxon>
        <taxon>Talaromyces sect. Trachyspermi</taxon>
    </lineage>
</organism>
<reference evidence="3 4" key="1">
    <citation type="submission" date="2015-06" db="EMBL/GenBank/DDBJ databases">
        <title>Talaromyces atroroseus IBT 11181 draft genome.</title>
        <authorList>
            <person name="Rasmussen K.B."/>
            <person name="Rasmussen S."/>
            <person name="Petersen B."/>
            <person name="Sicheritz-Ponten T."/>
            <person name="Mortensen U.H."/>
            <person name="Thrane U."/>
        </authorList>
    </citation>
    <scope>NUCLEOTIDE SEQUENCE [LARGE SCALE GENOMIC DNA]</scope>
    <source>
        <strain evidence="3 4">IBT 11181</strain>
    </source>
</reference>
<dbReference type="PANTHER" id="PTHR10151">
    <property type="entry name" value="ECTONUCLEOTIDE PYROPHOSPHATASE/PHOSPHODIESTERASE"/>
    <property type="match status" value="1"/>
</dbReference>
<dbReference type="InterPro" id="IPR002591">
    <property type="entry name" value="Phosphodiest/P_Trfase"/>
</dbReference>
<dbReference type="RefSeq" id="XP_020118603.1">
    <property type="nucleotide sequence ID" value="XM_020268724.1"/>
</dbReference>
<sequence length="706" mass="78772">MPSRRELRDHDLLSPSAYDDDVTSPRSLSDQDSDSEDDEFLRATRSTLELARHDKTVLEEEEEMEKLLVRSGPADGLRRIFSPTVGPVRIGKRNRRERKRSVQGKPHQEGDLMFEMEEGFRDFSDGDSIDSLDLDEKDLDKWQDQPPKKGMYLWLALAFAAMTVLFFIFLLGAYKASKDTQNVNGKVAGFLSNGTALFAPTTIVVSLDGFRADFLNRGLTPTLNKFIAEGVSPRYMIPSFPSVTFPNHFTLVTGLYPESHGMVANDFYDPNYKEYFTVVPGKSDDPKWWTAEPIWTTAEKQGIRTAIHMWPGSEAHIGNMDPTFYDKFNGSEVLSRKVDRVMEFLDLPGEESEDGVEKLRPQFIATYVPNVDTAGHLYGPNSTEIRSVISYADDMLAGLLEGLEARNLTSIVNIVVVSDHGMATTSTTRTIQLEDLIDIELVEHIDGWPLRGLRPKQPEDLEVLKSQLEKTAKEYPDGIEVYTRETMPERWHFSNNDRIAPLWIIPKAGWAVVERPDFDVKEALAKVLPYAPRGIHGYDNYHPLMRAIFVARGPAFPHPPNSRVEVFQNTNVYNLICDSIGIIPLPNNGTLHLPFTTIGLHSDDDAPVLDTPEDPPKASMSFSPITTRPTASVGPPPPPETTPGSSMEDGDGDGNGNGNGDGDEDDDDAKSSLQSFYDSVKDTLGSFKDWLGQLFSSKVDNRPPPS</sequence>
<dbReference type="GeneID" id="31005791"/>
<feature type="region of interest" description="Disordered" evidence="1">
    <location>
        <begin position="604"/>
        <end position="674"/>
    </location>
</feature>
<dbReference type="Proteomes" id="UP000214365">
    <property type="component" value="Unassembled WGS sequence"/>
</dbReference>
<dbReference type="GO" id="GO:0047429">
    <property type="term" value="F:nucleoside triphosphate diphosphatase activity"/>
    <property type="evidence" value="ECO:0007669"/>
    <property type="project" value="TreeGrafter"/>
</dbReference>
<evidence type="ECO:0000313" key="4">
    <source>
        <dbReference type="Proteomes" id="UP000214365"/>
    </source>
</evidence>
<dbReference type="GO" id="GO:0017111">
    <property type="term" value="F:ribonucleoside triphosphate phosphatase activity"/>
    <property type="evidence" value="ECO:0007669"/>
    <property type="project" value="TreeGrafter"/>
</dbReference>
<dbReference type="Gene3D" id="3.30.1360.180">
    <property type="match status" value="1"/>
</dbReference>
<dbReference type="InterPro" id="IPR017850">
    <property type="entry name" value="Alkaline_phosphatase_core_sf"/>
</dbReference>
<proteinExistence type="predicted"/>
<gene>
    <name evidence="3" type="ORF">UA08_06035</name>
</gene>
<dbReference type="SUPFAM" id="SSF53649">
    <property type="entry name" value="Alkaline phosphatase-like"/>
    <property type="match status" value="1"/>
</dbReference>
<feature type="compositionally biased region" description="Basic and acidic residues" evidence="1">
    <location>
        <begin position="1"/>
        <end position="12"/>
    </location>
</feature>
<dbReference type="Gene3D" id="3.40.720.10">
    <property type="entry name" value="Alkaline Phosphatase, subunit A"/>
    <property type="match status" value="1"/>
</dbReference>
<dbReference type="AlphaFoldDB" id="A0A225ABT5"/>
<keyword evidence="2" id="KW-0812">Transmembrane</keyword>
<dbReference type="OrthoDB" id="415411at2759"/>
<evidence type="ECO:0008006" key="5">
    <source>
        <dbReference type="Google" id="ProtNLM"/>
    </source>
</evidence>
<feature type="region of interest" description="Disordered" evidence="1">
    <location>
        <begin position="1"/>
        <end position="39"/>
    </location>
</feature>
<dbReference type="Pfam" id="PF01663">
    <property type="entry name" value="Phosphodiest"/>
    <property type="match status" value="1"/>
</dbReference>
<dbReference type="STRING" id="1441469.A0A225ABT5"/>
<protein>
    <recommendedName>
        <fullName evidence="5">Pyrophosphatase/phosphodiesterase</fullName>
    </recommendedName>
</protein>
<evidence type="ECO:0000256" key="1">
    <source>
        <dbReference type="SAM" id="MobiDB-lite"/>
    </source>
</evidence>
<comment type="caution">
    <text evidence="3">The sequence shown here is derived from an EMBL/GenBank/DDBJ whole genome shotgun (WGS) entry which is preliminary data.</text>
</comment>
<accession>A0A225ABT5</accession>
<dbReference type="GO" id="GO:0009141">
    <property type="term" value="P:nucleoside triphosphate metabolic process"/>
    <property type="evidence" value="ECO:0007669"/>
    <property type="project" value="TreeGrafter"/>
</dbReference>
<evidence type="ECO:0000313" key="3">
    <source>
        <dbReference type="EMBL" id="OKL58482.1"/>
    </source>
</evidence>
<dbReference type="CDD" id="cd16018">
    <property type="entry name" value="Enpp"/>
    <property type="match status" value="1"/>
</dbReference>
<dbReference type="EMBL" id="LFMY01000009">
    <property type="protein sequence ID" value="OKL58482.1"/>
    <property type="molecule type" value="Genomic_DNA"/>
</dbReference>
<evidence type="ECO:0000256" key="2">
    <source>
        <dbReference type="SAM" id="Phobius"/>
    </source>
</evidence>
<dbReference type="PANTHER" id="PTHR10151:SF120">
    <property type="entry name" value="BIS(5'-ADENOSYL)-TRIPHOSPHATASE"/>
    <property type="match status" value="1"/>
</dbReference>
<keyword evidence="4" id="KW-1185">Reference proteome</keyword>